<comment type="caution">
    <text evidence="1">The sequence shown here is derived from an EMBL/GenBank/DDBJ whole genome shotgun (WGS) entry which is preliminary data.</text>
</comment>
<evidence type="ECO:0000313" key="1">
    <source>
        <dbReference type="EMBL" id="MBO1228239.1"/>
    </source>
</evidence>
<keyword evidence="2" id="KW-1185">Reference proteome</keyword>
<organism evidence="1 2">
    <name type="scientific">Staphylococcus nepalensis</name>
    <dbReference type="NCBI Taxonomy" id="214473"/>
    <lineage>
        <taxon>Bacteria</taxon>
        <taxon>Bacillati</taxon>
        <taxon>Bacillota</taxon>
        <taxon>Bacilli</taxon>
        <taxon>Bacillales</taxon>
        <taxon>Staphylococcaceae</taxon>
        <taxon>Staphylococcus</taxon>
    </lineage>
</organism>
<sequence length="200" mass="22449">MSREVNHRYLKDKDGDTYFPITHINAVEGMETEGSENPFTDINDKINQMNTLIKQANETIAEQQKIIKDNANAIKIFDLAMGDMVGDTGWIDYQVHPNNVKNYLSSAPPCAIREVRVGNDLAGKWFVFRSIRVNIGKINHNQVIAQLPQGFTKDTVSFVLRSTGGKTPVELSIEKDNSVKSYLNGNDSDLWAAGEFTWLV</sequence>
<protein>
    <recommendedName>
        <fullName evidence="3">Tail fiber protein</fullName>
    </recommendedName>
</protein>
<evidence type="ECO:0008006" key="3">
    <source>
        <dbReference type="Google" id="ProtNLM"/>
    </source>
</evidence>
<evidence type="ECO:0000313" key="2">
    <source>
        <dbReference type="Proteomes" id="UP000664081"/>
    </source>
</evidence>
<gene>
    <name evidence="1" type="ORF">J3T88_13140</name>
</gene>
<accession>A0ABS3L764</accession>
<reference evidence="1 2" key="1">
    <citation type="submission" date="2021-03" db="EMBL/GenBank/DDBJ databases">
        <title>Staphylococci and Mammaliicocci in bats.</title>
        <authorList>
            <person name="Fountain K."/>
        </authorList>
    </citation>
    <scope>NUCLEOTIDE SEQUENCE [LARGE SCALE GENOMIC DNA]</scope>
    <source>
        <strain evidence="1 2">18_1_E_SW</strain>
    </source>
</reference>
<dbReference type="Proteomes" id="UP000664081">
    <property type="component" value="Unassembled WGS sequence"/>
</dbReference>
<dbReference type="EMBL" id="JAFNLT010000013">
    <property type="protein sequence ID" value="MBO1228239.1"/>
    <property type="molecule type" value="Genomic_DNA"/>
</dbReference>
<dbReference type="RefSeq" id="WP_207572508.1">
    <property type="nucleotide sequence ID" value="NZ_JAFNLQ010000006.1"/>
</dbReference>
<name>A0ABS3L764_9STAP</name>
<proteinExistence type="predicted"/>